<gene>
    <name evidence="1" type="ORF">HNP49_003472</name>
</gene>
<keyword evidence="2" id="KW-1185">Reference proteome</keyword>
<evidence type="ECO:0000313" key="1">
    <source>
        <dbReference type="EMBL" id="MBB6343274.1"/>
    </source>
</evidence>
<organism evidence="1 2">
    <name type="scientific">Pseudomonas fluvialis</name>
    <dbReference type="NCBI Taxonomy" id="1793966"/>
    <lineage>
        <taxon>Bacteria</taxon>
        <taxon>Pseudomonadati</taxon>
        <taxon>Pseudomonadota</taxon>
        <taxon>Gammaproteobacteria</taxon>
        <taxon>Pseudomonadales</taxon>
        <taxon>Pseudomonadaceae</taxon>
        <taxon>Pseudomonas</taxon>
    </lineage>
</organism>
<reference evidence="1 2" key="1">
    <citation type="submission" date="2020-08" db="EMBL/GenBank/DDBJ databases">
        <title>Functional genomics of gut bacteria from endangered species of beetles.</title>
        <authorList>
            <person name="Carlos-Shanley C."/>
        </authorList>
    </citation>
    <scope>NUCLEOTIDE SEQUENCE [LARGE SCALE GENOMIC DNA]</scope>
    <source>
        <strain evidence="1 2">S00202</strain>
    </source>
</reference>
<dbReference type="AlphaFoldDB" id="A0A7X0BYA5"/>
<dbReference type="Proteomes" id="UP000557193">
    <property type="component" value="Unassembled WGS sequence"/>
</dbReference>
<dbReference type="Pfam" id="PF14375">
    <property type="entry name" value="Cys_rich_CWC"/>
    <property type="match status" value="1"/>
</dbReference>
<protein>
    <recommendedName>
        <fullName evidence="3">Helicase</fullName>
    </recommendedName>
</protein>
<dbReference type="RefSeq" id="WP_184685375.1">
    <property type="nucleotide sequence ID" value="NZ_JACHLL010000007.1"/>
</dbReference>
<dbReference type="EMBL" id="JACHLL010000007">
    <property type="protein sequence ID" value="MBB6343274.1"/>
    <property type="molecule type" value="Genomic_DNA"/>
</dbReference>
<evidence type="ECO:0008006" key="3">
    <source>
        <dbReference type="Google" id="ProtNLM"/>
    </source>
</evidence>
<proteinExistence type="predicted"/>
<dbReference type="InterPro" id="IPR032720">
    <property type="entry name" value="Cys_rich_CWC"/>
</dbReference>
<accession>A0A7X0BYA5</accession>
<comment type="caution">
    <text evidence="1">The sequence shown here is derived from an EMBL/GenBank/DDBJ whole genome shotgun (WGS) entry which is preliminary data.</text>
</comment>
<evidence type="ECO:0000313" key="2">
    <source>
        <dbReference type="Proteomes" id="UP000557193"/>
    </source>
</evidence>
<name>A0A7X0BYA5_9PSED</name>
<sequence length="72" mass="7406">MTDTPVDPQRCPLCGSANQCTLANPATATLPCWCFSAPISADALARIPVEARQQACLCPACAQLASQAVDAS</sequence>